<evidence type="ECO:0000313" key="2">
    <source>
        <dbReference type="EMBL" id="RTX73132.1"/>
    </source>
</evidence>
<feature type="transmembrane region" description="Helical" evidence="1">
    <location>
        <begin position="206"/>
        <end position="226"/>
    </location>
</feature>
<feature type="transmembrane region" description="Helical" evidence="1">
    <location>
        <begin position="163"/>
        <end position="186"/>
    </location>
</feature>
<gene>
    <name evidence="2" type="ORF">CD117_06585</name>
</gene>
<sequence length="236" mass="26989">MNQLNSFLVFNLKSILKDRITLVWTLIFPILMIIINFSVYQNSVKTIEDKEILLVQFWSFMTILILLNGIAVEIANIREVGALKSYVMLAGSKYPFILAILVSQILILSISISVISILFMALFKLFSLKILLYAFIYILLIIPISFIFLVVTSLPFKASSIATISTILSIALFYIVNMQLFGLEWINPLHFLYKLGELIVLGFNHFSMMIPIIYVLYVVIGFYALIKLDINSKIIR</sequence>
<dbReference type="AlphaFoldDB" id="A0AAJ4SI96"/>
<dbReference type="EMBL" id="RXWV01000031">
    <property type="protein sequence ID" value="RTX73132.1"/>
    <property type="molecule type" value="Genomic_DNA"/>
</dbReference>
<evidence type="ECO:0000313" key="3">
    <source>
        <dbReference type="Proteomes" id="UP000274792"/>
    </source>
</evidence>
<comment type="caution">
    <text evidence="2">The sequence shown here is derived from an EMBL/GenBank/DDBJ whole genome shotgun (WGS) entry which is preliminary data.</text>
</comment>
<reference evidence="2 3" key="1">
    <citation type="submission" date="2018-10" db="EMBL/GenBank/DDBJ databases">
        <title>A collection Staphylococci species genome sequencing.</title>
        <authorList>
            <person name="Cole K."/>
        </authorList>
    </citation>
    <scope>NUCLEOTIDE SEQUENCE [LARGE SCALE GENOMIC DNA]</scope>
    <source>
        <strain evidence="3">NCTC 12218</strain>
    </source>
</reference>
<proteinExistence type="predicted"/>
<dbReference type="Proteomes" id="UP000274792">
    <property type="component" value="Unassembled WGS sequence"/>
</dbReference>
<evidence type="ECO:0000256" key="1">
    <source>
        <dbReference type="SAM" id="Phobius"/>
    </source>
</evidence>
<feature type="transmembrane region" description="Helical" evidence="1">
    <location>
        <begin position="130"/>
        <end position="151"/>
    </location>
</feature>
<organism evidence="2 3">
    <name type="scientific">Mammaliicoccus sciuri</name>
    <name type="common">Staphylococcus sciuri</name>
    <dbReference type="NCBI Taxonomy" id="1296"/>
    <lineage>
        <taxon>Bacteria</taxon>
        <taxon>Bacillati</taxon>
        <taxon>Bacillota</taxon>
        <taxon>Bacilli</taxon>
        <taxon>Bacillales</taxon>
        <taxon>Staphylococcaceae</taxon>
        <taxon>Mammaliicoccus</taxon>
    </lineage>
</organism>
<keyword evidence="1" id="KW-1133">Transmembrane helix</keyword>
<feature type="transmembrane region" description="Helical" evidence="1">
    <location>
        <begin position="52"/>
        <end position="75"/>
    </location>
</feature>
<feature type="transmembrane region" description="Helical" evidence="1">
    <location>
        <begin position="96"/>
        <end position="124"/>
    </location>
</feature>
<dbReference type="RefSeq" id="WP_126477192.1">
    <property type="nucleotide sequence ID" value="NZ_RXWV01000031.1"/>
</dbReference>
<protein>
    <submittedName>
        <fullName evidence="2">Uncharacterized protein</fullName>
    </submittedName>
</protein>
<keyword evidence="1" id="KW-0472">Membrane</keyword>
<keyword evidence="1" id="KW-0812">Transmembrane</keyword>
<name>A0AAJ4SI96_MAMSC</name>
<accession>A0AAJ4SI96</accession>
<feature type="transmembrane region" description="Helical" evidence="1">
    <location>
        <begin position="21"/>
        <end position="40"/>
    </location>
</feature>